<organism evidence="3 4">
    <name type="scientific">Raphidocelis subcapitata</name>
    <dbReference type="NCBI Taxonomy" id="307507"/>
    <lineage>
        <taxon>Eukaryota</taxon>
        <taxon>Viridiplantae</taxon>
        <taxon>Chlorophyta</taxon>
        <taxon>core chlorophytes</taxon>
        <taxon>Chlorophyceae</taxon>
        <taxon>CS clade</taxon>
        <taxon>Sphaeropleales</taxon>
        <taxon>Selenastraceae</taxon>
        <taxon>Raphidocelis</taxon>
    </lineage>
</organism>
<proteinExistence type="predicted"/>
<dbReference type="Proteomes" id="UP000247498">
    <property type="component" value="Unassembled WGS sequence"/>
</dbReference>
<feature type="compositionally biased region" description="Gly residues" evidence="1">
    <location>
        <begin position="331"/>
        <end position="342"/>
    </location>
</feature>
<dbReference type="EMBL" id="BDRX01000004">
    <property type="protein sequence ID" value="GBF88311.1"/>
    <property type="molecule type" value="Genomic_DNA"/>
</dbReference>
<gene>
    <name evidence="3" type="ORF">Rsub_01023</name>
</gene>
<feature type="compositionally biased region" description="Gly residues" evidence="1">
    <location>
        <begin position="380"/>
        <end position="390"/>
    </location>
</feature>
<evidence type="ECO:0000313" key="4">
    <source>
        <dbReference type="Proteomes" id="UP000247498"/>
    </source>
</evidence>
<feature type="region of interest" description="Disordered" evidence="1">
    <location>
        <begin position="102"/>
        <end position="139"/>
    </location>
</feature>
<evidence type="ECO:0000256" key="1">
    <source>
        <dbReference type="SAM" id="MobiDB-lite"/>
    </source>
</evidence>
<feature type="region of interest" description="Disordered" evidence="1">
    <location>
        <begin position="528"/>
        <end position="562"/>
    </location>
</feature>
<dbReference type="Gene3D" id="3.60.40.10">
    <property type="entry name" value="PPM-type phosphatase domain"/>
    <property type="match status" value="1"/>
</dbReference>
<name>A0A2V0NLL7_9CHLO</name>
<feature type="compositionally biased region" description="Low complexity" evidence="1">
    <location>
        <begin position="313"/>
        <end position="330"/>
    </location>
</feature>
<dbReference type="InterPro" id="IPR015655">
    <property type="entry name" value="PP2C"/>
</dbReference>
<protein>
    <recommendedName>
        <fullName evidence="2">PPM-type phosphatase domain-containing protein</fullName>
    </recommendedName>
</protein>
<feature type="compositionally biased region" description="Low complexity" evidence="1">
    <location>
        <begin position="111"/>
        <end position="120"/>
    </location>
</feature>
<dbReference type="InParanoid" id="A0A2V0NLL7"/>
<feature type="region of interest" description="Disordered" evidence="1">
    <location>
        <begin position="311"/>
        <end position="399"/>
    </location>
</feature>
<dbReference type="InterPro" id="IPR036457">
    <property type="entry name" value="PPM-type-like_dom_sf"/>
</dbReference>
<evidence type="ECO:0000313" key="3">
    <source>
        <dbReference type="EMBL" id="GBF88311.1"/>
    </source>
</evidence>
<dbReference type="Pfam" id="PF00481">
    <property type="entry name" value="PP2C"/>
    <property type="match status" value="1"/>
</dbReference>
<reference evidence="3 4" key="1">
    <citation type="journal article" date="2018" name="Sci. Rep.">
        <title>Raphidocelis subcapitata (=Pseudokirchneriella subcapitata) provides an insight into genome evolution and environmental adaptations in the Sphaeropleales.</title>
        <authorList>
            <person name="Suzuki S."/>
            <person name="Yamaguchi H."/>
            <person name="Nakajima N."/>
            <person name="Kawachi M."/>
        </authorList>
    </citation>
    <scope>NUCLEOTIDE SEQUENCE [LARGE SCALE GENOMIC DNA]</scope>
    <source>
        <strain evidence="3 4">NIES-35</strain>
    </source>
</reference>
<accession>A0A2V0NLL7</accession>
<dbReference type="GO" id="GO:0004722">
    <property type="term" value="F:protein serine/threonine phosphatase activity"/>
    <property type="evidence" value="ECO:0007669"/>
    <property type="project" value="InterPro"/>
</dbReference>
<sequence length="609" mass="60863">MEAVTSREQVLCFYADHLVHLKPEEGRHWAAWAAFDGYGGTAAAATAAAALPGELAARLPARPLPEAADRGSPEAVEYASRVRMAVVAAFLAVAGRVAAGAQIPNAPEPPTGGAAAARRPAPAPAPPALPGADRPSSGTTATVIVQTGRLLTVANVGGARALLDVGVARVELTEDDRLGCNEDEEERLAAAGTAVAQLKMDLSGPCSPGEPGCGPLRAWPGGVRHSRAMCGPGCSGAVLAYPHVRQVWLPPRPCRVILATDGVWDAFDTPLRAAALIQSVSTPNAAAALAQHPGKKGCRRTDRSAFVVDFRPRGAPAGPRRASAGSVAGSVAGGGSEGGSVHGGNTFHRHAKLARQSRSLGSGGGPRSAPGSSASLSTWGRGGGGGGDGAAGSPNASWQAGVSRPSLGWSLVSGTSLGAKVAGLGAQPPLRGAGPAAGPARGRGRARRAAGARALLAALLPRWLARRRSVGGIPTDPGGSVRAGDSFISLTVARLDAWEMYASRRYGTCDLVLAALDAAVRAAAAASEAGEAEPQDAAPAAQAGGKAGAKPRGGGGGGRKSPLFARHALGRFVTRLSRSMNDAAEVPASVLAGGGGGGDVSRLSIALTE</sequence>
<dbReference type="InterPro" id="IPR001932">
    <property type="entry name" value="PPM-type_phosphatase-like_dom"/>
</dbReference>
<feature type="compositionally biased region" description="Gly residues" evidence="1">
    <location>
        <begin position="545"/>
        <end position="559"/>
    </location>
</feature>
<dbReference type="AlphaFoldDB" id="A0A2V0NLL7"/>
<dbReference type="OrthoDB" id="544485at2759"/>
<dbReference type="PANTHER" id="PTHR47992">
    <property type="entry name" value="PROTEIN PHOSPHATASE"/>
    <property type="match status" value="1"/>
</dbReference>
<dbReference type="PROSITE" id="PS51746">
    <property type="entry name" value="PPM_2"/>
    <property type="match status" value="1"/>
</dbReference>
<feature type="compositionally biased region" description="Low complexity" evidence="1">
    <location>
        <begin position="367"/>
        <end position="377"/>
    </location>
</feature>
<dbReference type="SUPFAM" id="SSF81606">
    <property type="entry name" value="PP2C-like"/>
    <property type="match status" value="1"/>
</dbReference>
<evidence type="ECO:0000259" key="2">
    <source>
        <dbReference type="PROSITE" id="PS51746"/>
    </source>
</evidence>
<feature type="domain" description="PPM-type phosphatase" evidence="2">
    <location>
        <begin position="15"/>
        <end position="310"/>
    </location>
</feature>
<keyword evidence="4" id="KW-1185">Reference proteome</keyword>
<dbReference type="SMART" id="SM00332">
    <property type="entry name" value="PP2Cc"/>
    <property type="match status" value="1"/>
</dbReference>
<comment type="caution">
    <text evidence="3">The sequence shown here is derived from an EMBL/GenBank/DDBJ whole genome shotgun (WGS) entry which is preliminary data.</text>
</comment>
<feature type="compositionally biased region" description="Low complexity" evidence="1">
    <location>
        <begin position="535"/>
        <end position="544"/>
    </location>
</feature>